<protein>
    <submittedName>
        <fullName evidence="1">Uncharacterized protein</fullName>
    </submittedName>
</protein>
<name>A0ABQ0XIH2_9STAP</name>
<keyword evidence="2" id="KW-1185">Reference proteome</keyword>
<comment type="caution">
    <text evidence="1">The sequence shown here is derived from an EMBL/GenBank/DDBJ whole genome shotgun (WGS) entry which is preliminary data.</text>
</comment>
<dbReference type="GeneID" id="69906331"/>
<gene>
    <name evidence="1" type="ORF">SKL01_04330</name>
</gene>
<dbReference type="RefSeq" id="WP_229348903.1">
    <property type="nucleotide sequence ID" value="NZ_CP027846.1"/>
</dbReference>
<accession>A0ABQ0XIH2</accession>
<evidence type="ECO:0000313" key="1">
    <source>
        <dbReference type="EMBL" id="GEP81255.1"/>
    </source>
</evidence>
<evidence type="ECO:0000313" key="2">
    <source>
        <dbReference type="Proteomes" id="UP000321040"/>
    </source>
</evidence>
<dbReference type="Proteomes" id="UP000321040">
    <property type="component" value="Unassembled WGS sequence"/>
</dbReference>
<reference evidence="1 2" key="1">
    <citation type="submission" date="2019-07" db="EMBL/GenBank/DDBJ databases">
        <title>Whole genome shotgun sequence of Staphylococcus kloosii NBRC 109624.</title>
        <authorList>
            <person name="Hosoyama A."/>
            <person name="Uohara A."/>
            <person name="Ohji S."/>
            <person name="Ichikawa N."/>
        </authorList>
    </citation>
    <scope>NUCLEOTIDE SEQUENCE [LARGE SCALE GENOMIC DNA]</scope>
    <source>
        <strain evidence="1 2">NBRC 109624</strain>
    </source>
</reference>
<organism evidence="1 2">
    <name type="scientific">Staphylococcus kloosii</name>
    <dbReference type="NCBI Taxonomy" id="29384"/>
    <lineage>
        <taxon>Bacteria</taxon>
        <taxon>Bacillati</taxon>
        <taxon>Bacillota</taxon>
        <taxon>Bacilli</taxon>
        <taxon>Bacillales</taxon>
        <taxon>Staphylococcaceae</taxon>
        <taxon>Staphylococcus</taxon>
    </lineage>
</organism>
<sequence length="97" mass="11466">MFLCNNKKLLQHISPLKQDNKNTFNTMEQVLIESIDQVINKEQNSNRLTPFILKAQNNEGLRYVLMGMIIGVLKYCHKNNFNVEVTQLQEMMYFIEQ</sequence>
<dbReference type="EMBL" id="BKAQ01000003">
    <property type="protein sequence ID" value="GEP81255.1"/>
    <property type="molecule type" value="Genomic_DNA"/>
</dbReference>
<proteinExistence type="predicted"/>